<dbReference type="SUPFAM" id="SSF57783">
    <property type="entry name" value="Zinc beta-ribbon"/>
    <property type="match status" value="1"/>
</dbReference>
<dbReference type="PRINTS" id="PR00685">
    <property type="entry name" value="TIFACTORIIB"/>
</dbReference>
<reference evidence="5" key="1">
    <citation type="journal article" date="2024" name="IScience">
        <title>Strigolactones Initiate the Formation of Haustorium-like Structures in Castilleja.</title>
        <authorList>
            <person name="Buerger M."/>
            <person name="Peterson D."/>
            <person name="Chory J."/>
        </authorList>
    </citation>
    <scope>NUCLEOTIDE SEQUENCE [LARGE SCALE GENOMIC DNA]</scope>
</reference>
<sequence>MESSRSCQSCRSKALATDSDTGNSVCTSCGVVQEFDNFQSHFGGITGPTGTYVRIGTIGVGSVSNYKDKKIYEAQKLVDDFMFKLGLSGGSKSRDVKLLIEKITDGEYGQGNWFPVFVGACAYVVMRNDPKMVPIVEVADLVGCDCYELGRMITRVVEFMDMKLPEFDIVNSFERSIKNCPSFSHVPEDLIGRMLKQGIFLIQCLIKWFVTTGRKPMPVVAAVLFFVSELNEVNAKIEDIAKELHVALATCKRRYKELLERLVQAARVLPWGKDVTVKNIIKNAPFVIQYMEMKSLTNKNESFESFIDIEGLVGDCLKKEIGYGLDNQVCSSSYFEIDHTSNLCIDRFEISPDCLALIYSNHLNEISLAKANAEENHNRGRRENLDLQLCGDWWKGKSDLSKKLVLKEIMEKDVGLDVMPPSFDKACLDNEKRWEKIKAAKLRIQRIMNPRIAESGCDISSDSCVPAPENPEKKKRKKWKADIDWEDLIIETLILHNVKEGEIEKGHYNALLDLHVFNELP</sequence>
<evidence type="ECO:0000256" key="2">
    <source>
        <dbReference type="ARBA" id="ARBA00023163"/>
    </source>
</evidence>
<organism evidence="4 5">
    <name type="scientific">Castilleja foliolosa</name>
    <dbReference type="NCBI Taxonomy" id="1961234"/>
    <lineage>
        <taxon>Eukaryota</taxon>
        <taxon>Viridiplantae</taxon>
        <taxon>Streptophyta</taxon>
        <taxon>Embryophyta</taxon>
        <taxon>Tracheophyta</taxon>
        <taxon>Spermatophyta</taxon>
        <taxon>Magnoliopsida</taxon>
        <taxon>eudicotyledons</taxon>
        <taxon>Gunneridae</taxon>
        <taxon>Pentapetalae</taxon>
        <taxon>asterids</taxon>
        <taxon>lamiids</taxon>
        <taxon>Lamiales</taxon>
        <taxon>Orobanchaceae</taxon>
        <taxon>Pedicularideae</taxon>
        <taxon>Castillejinae</taxon>
        <taxon>Castilleja</taxon>
    </lineage>
</organism>
<dbReference type="Gene3D" id="1.10.472.10">
    <property type="entry name" value="Cyclin-like"/>
    <property type="match status" value="1"/>
</dbReference>
<keyword evidence="2" id="KW-0804">Transcription</keyword>
<keyword evidence="5" id="KW-1185">Reference proteome</keyword>
<protein>
    <recommendedName>
        <fullName evidence="3">Transcription factor TFIIB cyclin-like domain-containing protein</fullName>
    </recommendedName>
</protein>
<evidence type="ECO:0000259" key="3">
    <source>
        <dbReference type="Pfam" id="PF00382"/>
    </source>
</evidence>
<evidence type="ECO:0000313" key="5">
    <source>
        <dbReference type="Proteomes" id="UP001632038"/>
    </source>
</evidence>
<proteinExistence type="predicted"/>
<feature type="domain" description="Transcription factor TFIIB cyclin-like" evidence="3">
    <location>
        <begin position="210"/>
        <end position="260"/>
    </location>
</feature>
<dbReference type="SUPFAM" id="SSF47954">
    <property type="entry name" value="Cyclin-like"/>
    <property type="match status" value="2"/>
</dbReference>
<comment type="caution">
    <text evidence="4">The sequence shown here is derived from an EMBL/GenBank/DDBJ whole genome shotgun (WGS) entry which is preliminary data.</text>
</comment>
<dbReference type="EMBL" id="JAVIJP010000081">
    <property type="protein sequence ID" value="KAL3617644.1"/>
    <property type="molecule type" value="Genomic_DNA"/>
</dbReference>
<evidence type="ECO:0000256" key="1">
    <source>
        <dbReference type="ARBA" id="ARBA00023015"/>
    </source>
</evidence>
<dbReference type="Pfam" id="PF00382">
    <property type="entry name" value="TFIIB"/>
    <property type="match status" value="1"/>
</dbReference>
<evidence type="ECO:0000313" key="4">
    <source>
        <dbReference type="EMBL" id="KAL3617644.1"/>
    </source>
</evidence>
<dbReference type="Gene3D" id="1.10.472.170">
    <property type="match status" value="1"/>
</dbReference>
<dbReference type="Proteomes" id="UP001632038">
    <property type="component" value="Unassembled WGS sequence"/>
</dbReference>
<name>A0ABD3BK95_9LAMI</name>
<dbReference type="PANTHER" id="PTHR48428">
    <property type="entry name" value="PLANT-SPECIFIC TFIIB-RELATED PROTEIN PTF2"/>
    <property type="match status" value="1"/>
</dbReference>
<accession>A0ABD3BK95</accession>
<dbReference type="AlphaFoldDB" id="A0ABD3BK95"/>
<dbReference type="PANTHER" id="PTHR48428:SF1">
    <property type="entry name" value="PLANT-SPECIFIC TFIIB-RELATED PROTEIN PTF2"/>
    <property type="match status" value="1"/>
</dbReference>
<dbReference type="InterPro" id="IPR000812">
    <property type="entry name" value="TFIIB"/>
</dbReference>
<dbReference type="InterPro" id="IPR053340">
    <property type="entry name" value="PTF2"/>
</dbReference>
<gene>
    <name evidence="4" type="ORF">CASFOL_037965</name>
</gene>
<keyword evidence="1" id="KW-0805">Transcription regulation</keyword>
<dbReference type="InterPro" id="IPR036915">
    <property type="entry name" value="Cyclin-like_sf"/>
</dbReference>
<dbReference type="InterPro" id="IPR013150">
    <property type="entry name" value="TFIIB_cyclin"/>
</dbReference>